<dbReference type="GO" id="GO:0003700">
    <property type="term" value="F:DNA-binding transcription factor activity"/>
    <property type="evidence" value="ECO:0007669"/>
    <property type="project" value="InterPro"/>
</dbReference>
<evidence type="ECO:0000256" key="8">
    <source>
        <dbReference type="ARBA" id="ARBA00023136"/>
    </source>
</evidence>
<keyword evidence="8 11" id="KW-0472">Membrane</keyword>
<evidence type="ECO:0000313" key="15">
    <source>
        <dbReference type="EMBL" id="KAI3428111.1"/>
    </source>
</evidence>
<feature type="region of interest" description="Disordered" evidence="13">
    <location>
        <begin position="333"/>
        <end position="354"/>
    </location>
</feature>
<dbReference type="SMART" id="SM00380">
    <property type="entry name" value="AP2"/>
    <property type="match status" value="1"/>
</dbReference>
<feature type="region of interest" description="Disordered" evidence="13">
    <location>
        <begin position="648"/>
        <end position="674"/>
    </location>
</feature>
<sequence>MAADNPFNNDNPFASSTNGTVPAAGAWNTGGAWGVVNNDSYSAPATEAMAAPSSSVGNGVTVIGGASSSKASGKKESELNKREAELNKREAELRRLELEIRQNPGAKSTKNWPKFCPILHHDIAGEVPAQSQIPVRRAYWAYLGLILCLFWNFIGGSALLITKSDQIAAWLWTALFLVGGVPGGYFLWYSRLYNAAIKDSAFGYAVFFAGFFANLAFSVWSAVGPPIAAKNSHCGYISAINKIGDNTGVGVIYFIGAGLWTLESLWSVWVYKSVYRSFRGQGMTAAQVKRDAKRGAASQAAASVVLLGCVTVFTGCEPPFDLRSSGWHRAFGDSRRPTECTSQPTPSAAGAPANLDPIVSRAVPSVNYAPVTPEALSHLDMATLQDAQPPAASVQQAGEPYVSPRKLTSAAVRADLVAQIRGLAESCGAVPDICKRRVPGESDPTADAQVADWGQLRQRKSFDMMQAYPSTGLQPSSFVPTSQAPQQPTDTSAGAASAAAAASLPPSLPNSSAPVPLLSAVPAATTADRQSGGGARQVGKVTKATKAKSGGRTFTSKYRGVHQTFPTRRWEAQFRRNGKPTSLGCFDHEEQAARAYDKMMMWCELHNATGVKGITNFDSSEYESEMAALQRCTQDDLVQSLRSEGRRQAAARMLKQKRDGAAAYRADNSASDDE</sequence>
<feature type="transmembrane region" description="Helical" evidence="11">
    <location>
        <begin position="251"/>
        <end position="275"/>
    </location>
</feature>
<organism evidence="15 16">
    <name type="scientific">Chlorella vulgaris</name>
    <name type="common">Green alga</name>
    <dbReference type="NCBI Taxonomy" id="3077"/>
    <lineage>
        <taxon>Eukaryota</taxon>
        <taxon>Viridiplantae</taxon>
        <taxon>Chlorophyta</taxon>
        <taxon>core chlorophytes</taxon>
        <taxon>Trebouxiophyceae</taxon>
        <taxon>Chlorellales</taxon>
        <taxon>Chlorellaceae</taxon>
        <taxon>Chlorella clade</taxon>
        <taxon>Chlorella</taxon>
    </lineage>
</organism>
<evidence type="ECO:0000256" key="9">
    <source>
        <dbReference type="ARBA" id="ARBA00023163"/>
    </source>
</evidence>
<dbReference type="InterPro" id="IPR007273">
    <property type="entry name" value="SCAMP"/>
</dbReference>
<proteinExistence type="inferred from homology"/>
<feature type="compositionally biased region" description="Polar residues" evidence="13">
    <location>
        <begin position="1"/>
        <end position="20"/>
    </location>
</feature>
<evidence type="ECO:0000259" key="14">
    <source>
        <dbReference type="PROSITE" id="PS51032"/>
    </source>
</evidence>
<dbReference type="Pfam" id="PF04144">
    <property type="entry name" value="SCAMP"/>
    <property type="match status" value="1"/>
</dbReference>
<feature type="compositionally biased region" description="Polar residues" evidence="13">
    <location>
        <begin position="468"/>
        <end position="491"/>
    </location>
</feature>
<evidence type="ECO:0000256" key="11">
    <source>
        <dbReference type="RuleBase" id="RU363122"/>
    </source>
</evidence>
<keyword evidence="11" id="KW-0968">Cytoplasmic vesicle</keyword>
<dbReference type="OrthoDB" id="242866at2759"/>
<name>A0A9D4YV42_CHLVU</name>
<dbReference type="GO" id="GO:0003677">
    <property type="term" value="F:DNA binding"/>
    <property type="evidence" value="ECO:0007669"/>
    <property type="project" value="UniProtKB-KW"/>
</dbReference>
<gene>
    <name evidence="15" type="ORF">D9Q98_006494</name>
</gene>
<feature type="region of interest" description="Disordered" evidence="13">
    <location>
        <begin position="1"/>
        <end position="29"/>
    </location>
</feature>
<dbReference type="InterPro" id="IPR036955">
    <property type="entry name" value="AP2/ERF_dom_sf"/>
</dbReference>
<dbReference type="Gene3D" id="3.30.730.10">
    <property type="entry name" value="AP2/ERF domain"/>
    <property type="match status" value="1"/>
</dbReference>
<evidence type="ECO:0000256" key="4">
    <source>
        <dbReference type="ARBA" id="ARBA00022692"/>
    </source>
</evidence>
<dbReference type="GO" id="GO:0032588">
    <property type="term" value="C:trans-Golgi network membrane"/>
    <property type="evidence" value="ECO:0007669"/>
    <property type="project" value="TreeGrafter"/>
</dbReference>
<comment type="function">
    <text evidence="1 11">Probably involved in membrane trafficking.</text>
</comment>
<evidence type="ECO:0000256" key="10">
    <source>
        <dbReference type="ARBA" id="ARBA00023242"/>
    </source>
</evidence>
<feature type="transmembrane region" description="Helical" evidence="11">
    <location>
        <begin position="296"/>
        <end position="315"/>
    </location>
</feature>
<dbReference type="InterPro" id="IPR001471">
    <property type="entry name" value="AP2/ERF_dom"/>
</dbReference>
<comment type="caution">
    <text evidence="11">Lacks conserved residue(s) required for the propagation of feature annotation.</text>
</comment>
<evidence type="ECO:0000256" key="13">
    <source>
        <dbReference type="SAM" id="MobiDB-lite"/>
    </source>
</evidence>
<evidence type="ECO:0000256" key="5">
    <source>
        <dbReference type="ARBA" id="ARBA00022989"/>
    </source>
</evidence>
<keyword evidence="4 11" id="KW-0812">Transmembrane</keyword>
<feature type="coiled-coil region" evidence="12">
    <location>
        <begin position="74"/>
        <end position="101"/>
    </location>
</feature>
<protein>
    <recommendedName>
        <fullName evidence="11">Secretory carrier-associated membrane protein</fullName>
        <shortName evidence="11">Secretory carrier membrane protein</shortName>
    </recommendedName>
</protein>
<keyword evidence="5 11" id="KW-1133">Transmembrane helix</keyword>
<feature type="compositionally biased region" description="Low complexity" evidence="13">
    <location>
        <begin position="492"/>
        <end position="524"/>
    </location>
</feature>
<dbReference type="GO" id="GO:0005886">
    <property type="term" value="C:plasma membrane"/>
    <property type="evidence" value="ECO:0007669"/>
    <property type="project" value="UniProtKB-SubCell"/>
</dbReference>
<comment type="similarity">
    <text evidence="3 11">Belongs to the SCAMP family.</text>
</comment>
<evidence type="ECO:0000256" key="2">
    <source>
        <dbReference type="ARBA" id="ARBA00004123"/>
    </source>
</evidence>
<keyword evidence="10" id="KW-0539">Nucleus</keyword>
<dbReference type="Proteomes" id="UP001055712">
    <property type="component" value="Unassembled WGS sequence"/>
</dbReference>
<evidence type="ECO:0000256" key="1">
    <source>
        <dbReference type="ARBA" id="ARBA00004003"/>
    </source>
</evidence>
<comment type="subcellular location">
    <subcellularLocation>
        <location evidence="11">Cell membrane</location>
        <topology evidence="11">Multi-pass membrane protein</topology>
    </subcellularLocation>
    <subcellularLocation>
        <location evidence="11">Cytoplasmic vesicle</location>
        <location evidence="11">Secretory vesicle membrane</location>
        <topology evidence="11">Multi-pass membrane protein</topology>
    </subcellularLocation>
    <subcellularLocation>
        <location evidence="2">Nucleus</location>
    </subcellularLocation>
</comment>
<reference evidence="15" key="1">
    <citation type="journal article" date="2019" name="Plant J.">
        <title>Chlorella vulgaris genome assembly and annotation reveals the molecular basis for metabolic acclimation to high light conditions.</title>
        <authorList>
            <person name="Cecchin M."/>
            <person name="Marcolungo L."/>
            <person name="Rossato M."/>
            <person name="Girolomoni L."/>
            <person name="Cosentino E."/>
            <person name="Cuine S."/>
            <person name="Li-Beisson Y."/>
            <person name="Delledonne M."/>
            <person name="Ballottari M."/>
        </authorList>
    </citation>
    <scope>NUCLEOTIDE SEQUENCE</scope>
    <source>
        <strain evidence="15">211/11P</strain>
    </source>
</reference>
<dbReference type="GO" id="GO:0015031">
    <property type="term" value="P:protein transport"/>
    <property type="evidence" value="ECO:0007669"/>
    <property type="project" value="InterPro"/>
</dbReference>
<dbReference type="PANTHER" id="PTHR10687:SF2">
    <property type="entry name" value="SECRETORY CARRIER-ASSOCIATED MEMBRANE PROTEIN"/>
    <property type="match status" value="1"/>
</dbReference>
<evidence type="ECO:0000256" key="12">
    <source>
        <dbReference type="SAM" id="Coils"/>
    </source>
</evidence>
<comment type="caution">
    <text evidence="15">The sequence shown here is derived from an EMBL/GenBank/DDBJ whole genome shotgun (WGS) entry which is preliminary data.</text>
</comment>
<keyword evidence="16" id="KW-1185">Reference proteome</keyword>
<feature type="domain" description="AP2/ERF" evidence="14">
    <location>
        <begin position="557"/>
        <end position="618"/>
    </location>
</feature>
<accession>A0A9D4YV42</accession>
<evidence type="ECO:0000256" key="3">
    <source>
        <dbReference type="ARBA" id="ARBA00010482"/>
    </source>
</evidence>
<evidence type="ECO:0000256" key="7">
    <source>
        <dbReference type="ARBA" id="ARBA00023125"/>
    </source>
</evidence>
<dbReference type="GO" id="GO:0030658">
    <property type="term" value="C:transport vesicle membrane"/>
    <property type="evidence" value="ECO:0007669"/>
    <property type="project" value="UniProtKB-SubCell"/>
</dbReference>
<dbReference type="AlphaFoldDB" id="A0A9D4YV42"/>
<evidence type="ECO:0000313" key="16">
    <source>
        <dbReference type="Proteomes" id="UP001055712"/>
    </source>
</evidence>
<dbReference type="PANTHER" id="PTHR10687">
    <property type="entry name" value="SECRETORY CARRIER-ASSOCIATED MEMBRANE PROTEIN SCAMP"/>
    <property type="match status" value="1"/>
</dbReference>
<keyword evidence="12" id="KW-0175">Coiled coil</keyword>
<keyword evidence="9" id="KW-0804">Transcription</keyword>
<reference evidence="15" key="2">
    <citation type="submission" date="2020-11" db="EMBL/GenBank/DDBJ databases">
        <authorList>
            <person name="Cecchin M."/>
            <person name="Marcolungo L."/>
            <person name="Rossato M."/>
            <person name="Girolomoni L."/>
            <person name="Cosentino E."/>
            <person name="Cuine S."/>
            <person name="Li-Beisson Y."/>
            <person name="Delledonne M."/>
            <person name="Ballottari M."/>
        </authorList>
    </citation>
    <scope>NUCLEOTIDE SEQUENCE</scope>
    <source>
        <strain evidence="15">211/11P</strain>
        <tissue evidence="15">Whole cell</tissue>
    </source>
</reference>
<feature type="transmembrane region" description="Helical" evidence="11">
    <location>
        <begin position="167"/>
        <end position="189"/>
    </location>
</feature>
<feature type="region of interest" description="Disordered" evidence="13">
    <location>
        <begin position="468"/>
        <end position="549"/>
    </location>
</feature>
<keyword evidence="7" id="KW-0238">DNA-binding</keyword>
<dbReference type="GO" id="GO:0055038">
    <property type="term" value="C:recycling endosome membrane"/>
    <property type="evidence" value="ECO:0007669"/>
    <property type="project" value="TreeGrafter"/>
</dbReference>
<evidence type="ECO:0000256" key="6">
    <source>
        <dbReference type="ARBA" id="ARBA00023015"/>
    </source>
</evidence>
<dbReference type="InterPro" id="IPR016177">
    <property type="entry name" value="DNA-bd_dom_sf"/>
</dbReference>
<dbReference type="EMBL" id="SIDB01000009">
    <property type="protein sequence ID" value="KAI3428111.1"/>
    <property type="molecule type" value="Genomic_DNA"/>
</dbReference>
<dbReference type="GO" id="GO:0005634">
    <property type="term" value="C:nucleus"/>
    <property type="evidence" value="ECO:0007669"/>
    <property type="project" value="UniProtKB-SubCell"/>
</dbReference>
<dbReference type="PROSITE" id="PS51032">
    <property type="entry name" value="AP2_ERF"/>
    <property type="match status" value="1"/>
</dbReference>
<keyword evidence="6" id="KW-0805">Transcription regulation</keyword>
<keyword evidence="11" id="KW-1003">Cell membrane</keyword>
<feature type="transmembrane region" description="Helical" evidence="11">
    <location>
        <begin position="201"/>
        <end position="223"/>
    </location>
</feature>
<keyword evidence="11" id="KW-0813">Transport</keyword>
<dbReference type="SUPFAM" id="SSF54171">
    <property type="entry name" value="DNA-binding domain"/>
    <property type="match status" value="1"/>
</dbReference>
<feature type="transmembrane region" description="Helical" evidence="11">
    <location>
        <begin position="139"/>
        <end position="161"/>
    </location>
</feature>